<feature type="transmembrane region" description="Helical" evidence="10">
    <location>
        <begin position="335"/>
        <end position="359"/>
    </location>
</feature>
<keyword evidence="4 10" id="KW-0812">Transmembrane</keyword>
<dbReference type="InterPro" id="IPR036259">
    <property type="entry name" value="MFS_trans_sf"/>
</dbReference>
<evidence type="ECO:0000256" key="4">
    <source>
        <dbReference type="ARBA" id="ARBA00022692"/>
    </source>
</evidence>
<keyword evidence="6 10" id="KW-0472">Membrane</keyword>
<feature type="transmembrane region" description="Helical" evidence="10">
    <location>
        <begin position="211"/>
        <end position="234"/>
    </location>
</feature>
<dbReference type="NCBIfam" id="TIGR00879">
    <property type="entry name" value="SP"/>
    <property type="match status" value="1"/>
</dbReference>
<evidence type="ECO:0000256" key="8">
    <source>
        <dbReference type="RuleBase" id="RU003346"/>
    </source>
</evidence>
<evidence type="ECO:0000256" key="5">
    <source>
        <dbReference type="ARBA" id="ARBA00022989"/>
    </source>
</evidence>
<feature type="transmembrane region" description="Helical" evidence="10">
    <location>
        <begin position="499"/>
        <end position="515"/>
    </location>
</feature>
<dbReference type="EMBL" id="CAJPDQ010000003">
    <property type="protein sequence ID" value="CAF9907504.1"/>
    <property type="molecule type" value="Genomic_DNA"/>
</dbReference>
<gene>
    <name evidence="12" type="ORF">GOMPHAMPRED_005126</name>
</gene>
<dbReference type="Gene3D" id="1.20.1250.20">
    <property type="entry name" value="MFS general substrate transporter like domains"/>
    <property type="match status" value="1"/>
</dbReference>
<organism evidence="12 13">
    <name type="scientific">Gomphillus americanus</name>
    <dbReference type="NCBI Taxonomy" id="1940652"/>
    <lineage>
        <taxon>Eukaryota</taxon>
        <taxon>Fungi</taxon>
        <taxon>Dikarya</taxon>
        <taxon>Ascomycota</taxon>
        <taxon>Pezizomycotina</taxon>
        <taxon>Lecanoromycetes</taxon>
        <taxon>OSLEUM clade</taxon>
        <taxon>Ostropomycetidae</taxon>
        <taxon>Ostropales</taxon>
        <taxon>Graphidaceae</taxon>
        <taxon>Gomphilloideae</taxon>
        <taxon>Gomphillus</taxon>
    </lineage>
</organism>
<feature type="transmembrane region" description="Helical" evidence="10">
    <location>
        <begin position="177"/>
        <end position="199"/>
    </location>
</feature>
<reference evidence="12" key="1">
    <citation type="submission" date="2021-03" db="EMBL/GenBank/DDBJ databases">
        <authorList>
            <person name="Tagirdzhanova G."/>
        </authorList>
    </citation>
    <scope>NUCLEOTIDE SEQUENCE</scope>
</reference>
<dbReference type="SUPFAM" id="SSF103473">
    <property type="entry name" value="MFS general substrate transporter"/>
    <property type="match status" value="1"/>
</dbReference>
<feature type="region of interest" description="Disordered" evidence="9">
    <location>
        <begin position="560"/>
        <end position="579"/>
    </location>
</feature>
<comment type="subcellular location">
    <subcellularLocation>
        <location evidence="1">Membrane</location>
        <topology evidence="1">Multi-pass membrane protein</topology>
    </subcellularLocation>
</comment>
<feature type="transmembrane region" description="Helical" evidence="10">
    <location>
        <begin position="254"/>
        <end position="273"/>
    </location>
</feature>
<evidence type="ECO:0000256" key="6">
    <source>
        <dbReference type="ARBA" id="ARBA00023136"/>
    </source>
</evidence>
<dbReference type="InterPro" id="IPR005829">
    <property type="entry name" value="Sugar_transporter_CS"/>
</dbReference>
<sequence length="579" mass="64360">MGDNRIDFASPFSNTGVIEDVAPQNTAVLGDDKVRRMSAIPGIAEINDGAITATESEKNMGLLEGFRLYPKAVGWSIALSTCIVMEGYDTILLGNLYAFPAFARKFGQFDSSVNKYELTAAWQAGLTNGANVGEIIGLFITGYVADRLGYKKTLGGSLILVAAFIFILFFAQNNAMLLVGEILCGIPWGVFQTLTTTYASEVCPVPLRAYLTTYVNLCWVFGQLIASGVLRSFLNADQTNDLTWRIPYAIQWMWPVPILIAVILAPESPWWLVRKGRIDDAKKALLRLTSRDTPSFNADDTIAMMIHTNELEMDITASTSYLECFKGVNLRRTEITCIVWACQALCGSAFMGYSTYFYIQAGLAEENAFDMTMAQFALGAIGTIGSWFIMIPFGRRTLYVAGLFTLFCIVLLIGILGCIPASTGLSWGIGSLLLIYTFVYDFTIGPVCYSLVAEMPSTRLRQKTVVLSRNFYNFWGIINNIWTPYMLNPTAWNWGAKTGFFWAGLCFLLLVWTYFRLPEPKGRTYGELDILFENRISARKFASTNATQFMGHTVRLPSVSESVGEKGEKGDFEHKEYVS</sequence>
<keyword evidence="13" id="KW-1185">Reference proteome</keyword>
<keyword evidence="7" id="KW-0462">Maltose metabolism</keyword>
<evidence type="ECO:0000313" key="12">
    <source>
        <dbReference type="EMBL" id="CAF9907504.1"/>
    </source>
</evidence>
<dbReference type="FunFam" id="1.20.1250.20:FF:000149">
    <property type="entry name" value="MFS transporter, SP family, general alpha glucoside:H+ symporter"/>
    <property type="match status" value="1"/>
</dbReference>
<feature type="transmembrane region" description="Helical" evidence="10">
    <location>
        <begin position="428"/>
        <end position="449"/>
    </location>
</feature>
<feature type="transmembrane region" description="Helical" evidence="10">
    <location>
        <begin position="398"/>
        <end position="422"/>
    </location>
</feature>
<dbReference type="InterPro" id="IPR005828">
    <property type="entry name" value="MFS_sugar_transport-like"/>
</dbReference>
<dbReference type="GO" id="GO:0016020">
    <property type="term" value="C:membrane"/>
    <property type="evidence" value="ECO:0007669"/>
    <property type="project" value="UniProtKB-SubCell"/>
</dbReference>
<dbReference type="PROSITE" id="PS00217">
    <property type="entry name" value="SUGAR_TRANSPORT_2"/>
    <property type="match status" value="1"/>
</dbReference>
<dbReference type="PANTHER" id="PTHR48022:SF5">
    <property type="entry name" value="ALPHA-GLUCOSIDES PERMEASE MPH2-RELATED"/>
    <property type="match status" value="1"/>
</dbReference>
<dbReference type="GO" id="GO:0000023">
    <property type="term" value="P:maltose metabolic process"/>
    <property type="evidence" value="ECO:0007669"/>
    <property type="project" value="UniProtKB-KW"/>
</dbReference>
<evidence type="ECO:0000313" key="13">
    <source>
        <dbReference type="Proteomes" id="UP000664169"/>
    </source>
</evidence>
<dbReference type="GO" id="GO:0005351">
    <property type="term" value="F:carbohydrate:proton symporter activity"/>
    <property type="evidence" value="ECO:0007669"/>
    <property type="project" value="TreeGrafter"/>
</dbReference>
<dbReference type="Pfam" id="PF00083">
    <property type="entry name" value="Sugar_tr"/>
    <property type="match status" value="1"/>
</dbReference>
<feature type="transmembrane region" description="Helical" evidence="10">
    <location>
        <begin position="371"/>
        <end position="391"/>
    </location>
</feature>
<dbReference type="PANTHER" id="PTHR48022">
    <property type="entry name" value="PLASTIDIC GLUCOSE TRANSPORTER 4"/>
    <property type="match status" value="1"/>
</dbReference>
<evidence type="ECO:0000256" key="1">
    <source>
        <dbReference type="ARBA" id="ARBA00004141"/>
    </source>
</evidence>
<dbReference type="Proteomes" id="UP000664169">
    <property type="component" value="Unassembled WGS sequence"/>
</dbReference>
<name>A0A8H3EJ49_9LECA</name>
<evidence type="ECO:0000256" key="2">
    <source>
        <dbReference type="ARBA" id="ARBA00010992"/>
    </source>
</evidence>
<feature type="compositionally biased region" description="Basic and acidic residues" evidence="9">
    <location>
        <begin position="563"/>
        <end position="579"/>
    </location>
</feature>
<evidence type="ECO:0000259" key="11">
    <source>
        <dbReference type="PROSITE" id="PS50850"/>
    </source>
</evidence>
<dbReference type="InterPro" id="IPR020846">
    <property type="entry name" value="MFS_dom"/>
</dbReference>
<dbReference type="InterPro" id="IPR050360">
    <property type="entry name" value="MFS_Sugar_Transporters"/>
</dbReference>
<evidence type="ECO:0000256" key="3">
    <source>
        <dbReference type="ARBA" id="ARBA00022448"/>
    </source>
</evidence>
<comment type="caution">
    <text evidence="12">The sequence shown here is derived from an EMBL/GenBank/DDBJ whole genome shotgun (WGS) entry which is preliminary data.</text>
</comment>
<feature type="transmembrane region" description="Helical" evidence="10">
    <location>
        <begin position="470"/>
        <end position="487"/>
    </location>
</feature>
<keyword evidence="3 8" id="KW-0813">Transport</keyword>
<dbReference type="PROSITE" id="PS50850">
    <property type="entry name" value="MFS"/>
    <property type="match status" value="1"/>
</dbReference>
<accession>A0A8H3EJ49</accession>
<evidence type="ECO:0000256" key="7">
    <source>
        <dbReference type="ARBA" id="ARBA00026248"/>
    </source>
</evidence>
<dbReference type="AlphaFoldDB" id="A0A8H3EJ49"/>
<feature type="transmembrane region" description="Helical" evidence="10">
    <location>
        <begin position="153"/>
        <end position="171"/>
    </location>
</feature>
<proteinExistence type="inferred from homology"/>
<keyword evidence="5 10" id="KW-1133">Transmembrane helix</keyword>
<evidence type="ECO:0000256" key="9">
    <source>
        <dbReference type="SAM" id="MobiDB-lite"/>
    </source>
</evidence>
<evidence type="ECO:0000256" key="10">
    <source>
        <dbReference type="SAM" id="Phobius"/>
    </source>
</evidence>
<protein>
    <recommendedName>
        <fullName evidence="11">Major facilitator superfamily (MFS) profile domain-containing protein</fullName>
    </recommendedName>
</protein>
<feature type="domain" description="Major facilitator superfamily (MFS) profile" evidence="11">
    <location>
        <begin position="75"/>
        <end position="521"/>
    </location>
</feature>
<dbReference type="OrthoDB" id="6612291at2759"/>
<comment type="similarity">
    <text evidence="2 8">Belongs to the major facilitator superfamily. Sugar transporter (TC 2.A.1.1) family.</text>
</comment>
<dbReference type="InterPro" id="IPR003663">
    <property type="entry name" value="Sugar/inositol_transpt"/>
</dbReference>